<keyword evidence="1" id="KW-0675">Receptor</keyword>
<evidence type="ECO:0000313" key="1">
    <source>
        <dbReference type="EMBL" id="AUF73055.1"/>
    </source>
</evidence>
<accession>A0A2H4ZBB8</accession>
<dbReference type="EMBL" id="MF975479">
    <property type="protein sequence ID" value="AUF73055.1"/>
    <property type="molecule type" value="mRNA"/>
</dbReference>
<sequence>MMPAREIKVDLLISKKPAAVNLGLSSLIISFKFSSSFNS</sequence>
<name>A0A2H4ZBB8_ANOCN</name>
<protein>
    <submittedName>
        <fullName evidence="1">Gustatory receptor</fullName>
    </submittedName>
</protein>
<reference evidence="1" key="1">
    <citation type="journal article" date="2017" name="Sci. Rep.">
        <title>Antennal transcriptome analysis and expression profiles of olfactory genes in Anoplophora chinensis.</title>
        <authorList>
            <person name="Wang J."/>
            <person name="Hu P."/>
            <person name="Gao P."/>
            <person name="Tao J."/>
            <person name="Luo Y."/>
        </authorList>
    </citation>
    <scope>NUCLEOTIDE SEQUENCE</scope>
</reference>
<dbReference type="AlphaFoldDB" id="A0A2H4ZBB8"/>
<proteinExistence type="evidence at transcript level"/>
<organism evidence="1">
    <name type="scientific">Anoplophora chinensis</name>
    <name type="common">Citrus longhorn beetle</name>
    <dbReference type="NCBI Taxonomy" id="217632"/>
    <lineage>
        <taxon>Eukaryota</taxon>
        <taxon>Metazoa</taxon>
        <taxon>Ecdysozoa</taxon>
        <taxon>Arthropoda</taxon>
        <taxon>Hexapoda</taxon>
        <taxon>Insecta</taxon>
        <taxon>Pterygota</taxon>
        <taxon>Neoptera</taxon>
        <taxon>Endopterygota</taxon>
        <taxon>Coleoptera</taxon>
        <taxon>Polyphaga</taxon>
        <taxon>Cucujiformia</taxon>
        <taxon>Chrysomeloidea</taxon>
        <taxon>Cerambycidae</taxon>
        <taxon>Lamiinae</taxon>
        <taxon>Lamiini</taxon>
        <taxon>Anoplophora</taxon>
    </lineage>
</organism>